<name>A0A8J3ADZ5_9BACI</name>
<keyword evidence="3" id="KW-1185">Reference proteome</keyword>
<sequence>MKKRMLGSTQLEISEIGLGCMSLGTNENEAIQTIHAALDSGINYLDTADLYDFGQNEEIVGKALKGRRDQVILATKVGNRWTATQDKWTWDPSKKHILQAVKESLRRLNTDFIDLYQLHGGTIEDSYEETIEAFEELVKEGYIRHYGISSIRPNVIERFVNHSAIQSVMMQYNLLERRPEEFFPLFEKHNISVITRGSVAKGLLSNNWKNKLSSKGYLHYSEQECKEIIEQLLQITQDEQSLHSLAMQFILQHKAVTTLAIGARNKEQLMENLNAYYAKPINSQQLDRINDICLIGKYEEHR</sequence>
<dbReference type="InterPro" id="IPR023210">
    <property type="entry name" value="NADP_OxRdtase_dom"/>
</dbReference>
<dbReference type="PANTHER" id="PTHR43312:SF1">
    <property type="entry name" value="NADP-DEPENDENT OXIDOREDUCTASE DOMAIN-CONTAINING PROTEIN"/>
    <property type="match status" value="1"/>
</dbReference>
<dbReference type="InterPro" id="IPR053135">
    <property type="entry name" value="AKR2_Oxidoreductase"/>
</dbReference>
<dbReference type="PANTHER" id="PTHR43312">
    <property type="entry name" value="D-THREO-ALDOSE 1-DEHYDROGENASE"/>
    <property type="match status" value="1"/>
</dbReference>
<dbReference type="Pfam" id="PF00248">
    <property type="entry name" value="Aldo_ket_red"/>
    <property type="match status" value="1"/>
</dbReference>
<dbReference type="RefSeq" id="WP_087999314.1">
    <property type="nucleotide sequence ID" value="NZ_BMHB01000001.1"/>
</dbReference>
<dbReference type="Proteomes" id="UP000626244">
    <property type="component" value="Unassembled WGS sequence"/>
</dbReference>
<protein>
    <submittedName>
        <fullName evidence="2">D-threo-aldose 1-dehydrogenase</fullName>
    </submittedName>
</protein>
<dbReference type="PRINTS" id="PR00069">
    <property type="entry name" value="ALDKETRDTASE"/>
</dbReference>
<evidence type="ECO:0000313" key="2">
    <source>
        <dbReference type="EMBL" id="GGI12063.1"/>
    </source>
</evidence>
<organism evidence="2 3">
    <name type="scientific">Gottfriedia solisilvae</name>
    <dbReference type="NCBI Taxonomy" id="1516104"/>
    <lineage>
        <taxon>Bacteria</taxon>
        <taxon>Bacillati</taxon>
        <taxon>Bacillota</taxon>
        <taxon>Bacilli</taxon>
        <taxon>Bacillales</taxon>
        <taxon>Bacillaceae</taxon>
        <taxon>Gottfriedia</taxon>
    </lineage>
</organism>
<dbReference type="InterPro" id="IPR020471">
    <property type="entry name" value="AKR"/>
</dbReference>
<accession>A0A8J3ADZ5</accession>
<dbReference type="GO" id="GO:0016491">
    <property type="term" value="F:oxidoreductase activity"/>
    <property type="evidence" value="ECO:0007669"/>
    <property type="project" value="InterPro"/>
</dbReference>
<dbReference type="EMBL" id="BMHB01000001">
    <property type="protein sequence ID" value="GGI12063.1"/>
    <property type="molecule type" value="Genomic_DNA"/>
</dbReference>
<dbReference type="CDD" id="cd19086">
    <property type="entry name" value="AKR_AKR11C1"/>
    <property type="match status" value="1"/>
</dbReference>
<evidence type="ECO:0000313" key="3">
    <source>
        <dbReference type="Proteomes" id="UP000626244"/>
    </source>
</evidence>
<proteinExistence type="predicted"/>
<dbReference type="OrthoDB" id="9773828at2"/>
<reference evidence="3" key="1">
    <citation type="journal article" date="2019" name="Int. J. Syst. Evol. Microbiol.">
        <title>The Global Catalogue of Microorganisms (GCM) 10K type strain sequencing project: providing services to taxonomists for standard genome sequencing and annotation.</title>
        <authorList>
            <consortium name="The Broad Institute Genomics Platform"/>
            <consortium name="The Broad Institute Genome Sequencing Center for Infectious Disease"/>
            <person name="Wu L."/>
            <person name="Ma J."/>
        </authorList>
    </citation>
    <scope>NUCLEOTIDE SEQUENCE [LARGE SCALE GENOMIC DNA]</scope>
    <source>
        <strain evidence="3">CGMCC 1.14993</strain>
    </source>
</reference>
<feature type="domain" description="NADP-dependent oxidoreductase" evidence="1">
    <location>
        <begin position="15"/>
        <end position="292"/>
    </location>
</feature>
<evidence type="ECO:0000259" key="1">
    <source>
        <dbReference type="Pfam" id="PF00248"/>
    </source>
</evidence>
<dbReference type="InterPro" id="IPR036812">
    <property type="entry name" value="NAD(P)_OxRdtase_dom_sf"/>
</dbReference>
<dbReference type="AlphaFoldDB" id="A0A8J3ADZ5"/>
<comment type="caution">
    <text evidence="2">The sequence shown here is derived from an EMBL/GenBank/DDBJ whole genome shotgun (WGS) entry which is preliminary data.</text>
</comment>
<dbReference type="Gene3D" id="3.20.20.100">
    <property type="entry name" value="NADP-dependent oxidoreductase domain"/>
    <property type="match status" value="1"/>
</dbReference>
<dbReference type="SUPFAM" id="SSF51430">
    <property type="entry name" value="NAD(P)-linked oxidoreductase"/>
    <property type="match status" value="1"/>
</dbReference>
<gene>
    <name evidence="2" type="ORF">GCM10007380_10980</name>
</gene>